<evidence type="ECO:0000313" key="4">
    <source>
        <dbReference type="WBParaSite" id="GPUH_0002080001-mRNA-1"/>
    </source>
</evidence>
<evidence type="ECO:0000256" key="1">
    <source>
        <dbReference type="SAM" id="MobiDB-lite"/>
    </source>
</evidence>
<accession>A0A183EII4</accession>
<proteinExistence type="predicted"/>
<evidence type="ECO:0000313" key="2">
    <source>
        <dbReference type="EMBL" id="VDN36791.1"/>
    </source>
</evidence>
<gene>
    <name evidence="2" type="ORF">GPUH_LOCUS20775</name>
</gene>
<dbReference type="WBParaSite" id="GPUH_0002080001-mRNA-1">
    <property type="protein sequence ID" value="GPUH_0002080001-mRNA-1"/>
    <property type="gene ID" value="GPUH_0002080001"/>
</dbReference>
<reference evidence="2 3" key="2">
    <citation type="submission" date="2018-11" db="EMBL/GenBank/DDBJ databases">
        <authorList>
            <consortium name="Pathogen Informatics"/>
        </authorList>
    </citation>
    <scope>NUCLEOTIDE SEQUENCE [LARGE SCALE GENOMIC DNA]</scope>
</reference>
<keyword evidence="3" id="KW-1185">Reference proteome</keyword>
<name>A0A183EII4_9BILA</name>
<sequence length="102" mass="11067">MCFLCRTQVAGFDSSADGYTMGRSKVQSAFVGDTGLLVSDNDQSLPTQSEPNLSEMGLPAVAKSQREASFTPPPNFSSRNNGVFGMGRQPEENFDEVLLRDK</sequence>
<protein>
    <submittedName>
        <fullName evidence="4">Ovule protein</fullName>
    </submittedName>
</protein>
<organism evidence="4">
    <name type="scientific">Gongylonema pulchrum</name>
    <dbReference type="NCBI Taxonomy" id="637853"/>
    <lineage>
        <taxon>Eukaryota</taxon>
        <taxon>Metazoa</taxon>
        <taxon>Ecdysozoa</taxon>
        <taxon>Nematoda</taxon>
        <taxon>Chromadorea</taxon>
        <taxon>Rhabditida</taxon>
        <taxon>Spirurina</taxon>
        <taxon>Spiruromorpha</taxon>
        <taxon>Spiruroidea</taxon>
        <taxon>Gongylonematidae</taxon>
        <taxon>Gongylonema</taxon>
    </lineage>
</organism>
<feature type="region of interest" description="Disordered" evidence="1">
    <location>
        <begin position="61"/>
        <end position="102"/>
    </location>
</feature>
<dbReference type="Proteomes" id="UP000271098">
    <property type="component" value="Unassembled WGS sequence"/>
</dbReference>
<dbReference type="EMBL" id="UYRT01091115">
    <property type="protein sequence ID" value="VDN36791.1"/>
    <property type="molecule type" value="Genomic_DNA"/>
</dbReference>
<evidence type="ECO:0000313" key="3">
    <source>
        <dbReference type="Proteomes" id="UP000271098"/>
    </source>
</evidence>
<reference evidence="4" key="1">
    <citation type="submission" date="2016-06" db="UniProtKB">
        <authorList>
            <consortium name="WormBaseParasite"/>
        </authorList>
    </citation>
    <scope>IDENTIFICATION</scope>
</reference>
<dbReference type="AlphaFoldDB" id="A0A183EII4"/>